<comment type="caution">
    <text evidence="1">The sequence shown here is derived from an EMBL/GenBank/DDBJ whole genome shotgun (WGS) entry which is preliminary data.</text>
</comment>
<proteinExistence type="predicted"/>
<sequence>MADRDRMLRKACKTKDEGHWSSYKKLRNSCNNKLRYANSAFQKDLIQQNATNPKKFWNIIKSIFPTKTKMISTSTNANNDQNKANIFSKYFTNTVRCIKENAILLTDFVWRYPATVILRTSHDFKVQCISNVFILNELKQLRRTKANGADNLRPGMLKDCREHISQPLCHILNLSVKTARFPALWKVAKKIFCQRKDVEAIEGALAQDLEEIARVFYQNELGRDFHYTTMQFGTLSENFNITYKKASNRKIELMKSLDGKNIFL</sequence>
<dbReference type="EMBL" id="CACRXK020015013">
    <property type="protein sequence ID" value="CAB4027776.1"/>
    <property type="molecule type" value="Genomic_DNA"/>
</dbReference>
<dbReference type="OrthoDB" id="6819250at2759"/>
<dbReference type="Proteomes" id="UP001152795">
    <property type="component" value="Unassembled WGS sequence"/>
</dbReference>
<reference evidence="1" key="1">
    <citation type="submission" date="2020-04" db="EMBL/GenBank/DDBJ databases">
        <authorList>
            <person name="Alioto T."/>
            <person name="Alioto T."/>
            <person name="Gomez Garrido J."/>
        </authorList>
    </citation>
    <scope>NUCLEOTIDE SEQUENCE</scope>
    <source>
        <strain evidence="1">A484AB</strain>
    </source>
</reference>
<dbReference type="PANTHER" id="PTHR33395:SF21">
    <property type="entry name" value="PERICARDIN"/>
    <property type="match status" value="1"/>
</dbReference>
<feature type="non-terminal residue" evidence="1">
    <location>
        <position position="1"/>
    </location>
</feature>
<keyword evidence="2" id="KW-1185">Reference proteome</keyword>
<dbReference type="GO" id="GO:0031012">
    <property type="term" value="C:extracellular matrix"/>
    <property type="evidence" value="ECO:0007669"/>
    <property type="project" value="TreeGrafter"/>
</dbReference>
<protein>
    <submittedName>
        <fullName evidence="1">Uncharacterized protein</fullName>
    </submittedName>
</protein>
<accession>A0A7D9L7A2</accession>
<evidence type="ECO:0000313" key="1">
    <source>
        <dbReference type="EMBL" id="CAB4027776.1"/>
    </source>
</evidence>
<dbReference type="AlphaFoldDB" id="A0A7D9L7A2"/>
<organism evidence="1 2">
    <name type="scientific">Paramuricea clavata</name>
    <name type="common">Red gorgonian</name>
    <name type="synonym">Violescent sea-whip</name>
    <dbReference type="NCBI Taxonomy" id="317549"/>
    <lineage>
        <taxon>Eukaryota</taxon>
        <taxon>Metazoa</taxon>
        <taxon>Cnidaria</taxon>
        <taxon>Anthozoa</taxon>
        <taxon>Octocorallia</taxon>
        <taxon>Malacalcyonacea</taxon>
        <taxon>Plexauridae</taxon>
        <taxon>Paramuricea</taxon>
    </lineage>
</organism>
<dbReference type="PANTHER" id="PTHR33395">
    <property type="entry name" value="TRANSCRIPTASE, PUTATIVE-RELATED-RELATED"/>
    <property type="match status" value="1"/>
</dbReference>
<gene>
    <name evidence="1" type="ORF">PACLA_8A075546</name>
</gene>
<name>A0A7D9L7A2_PARCT</name>
<evidence type="ECO:0000313" key="2">
    <source>
        <dbReference type="Proteomes" id="UP001152795"/>
    </source>
</evidence>